<reference evidence="3 4" key="1">
    <citation type="submission" date="2017-03" db="EMBL/GenBank/DDBJ databases">
        <title>Whole genome sequences of fourteen strains of Bradyrhizobium canariense and one strain of Bradyrhizobium japonicum isolated from Lupinus (Papilionoideae: Genisteae) species in Algeria.</title>
        <authorList>
            <person name="Crovadore J."/>
            <person name="Chekireb D."/>
            <person name="Brachmann A."/>
            <person name="Chablais R."/>
            <person name="Cochard B."/>
            <person name="Lefort F."/>
        </authorList>
    </citation>
    <scope>NUCLEOTIDE SEQUENCE [LARGE SCALE GENOMIC DNA]</scope>
    <source>
        <strain evidence="1 3">UBMA195</strain>
        <strain evidence="2 4">UBMAN05</strain>
    </source>
</reference>
<gene>
    <name evidence="2" type="ORF">BST63_28555</name>
    <name evidence="1" type="ORF">BSZ18_17290</name>
</gene>
<evidence type="ECO:0000313" key="4">
    <source>
        <dbReference type="Proteomes" id="UP000193884"/>
    </source>
</evidence>
<accession>A0A1X3FXF8</accession>
<keyword evidence="4" id="KW-1185">Reference proteome</keyword>
<evidence type="ECO:0000313" key="3">
    <source>
        <dbReference type="Proteomes" id="UP000193553"/>
    </source>
</evidence>
<protein>
    <submittedName>
        <fullName evidence="1">Uncharacterized protein</fullName>
    </submittedName>
</protein>
<dbReference type="RefSeq" id="WP_018454377.1">
    <property type="nucleotide sequence ID" value="NZ_NAEX01000188.1"/>
</dbReference>
<dbReference type="AlphaFoldDB" id="A0A1X3FXF8"/>
<name>A0A1X3FXF8_9BRAD</name>
<organism evidence="1 3">
    <name type="scientific">Bradyrhizobium canariense</name>
    <dbReference type="NCBI Taxonomy" id="255045"/>
    <lineage>
        <taxon>Bacteria</taxon>
        <taxon>Pseudomonadati</taxon>
        <taxon>Pseudomonadota</taxon>
        <taxon>Alphaproteobacteria</taxon>
        <taxon>Hyphomicrobiales</taxon>
        <taxon>Nitrobacteraceae</taxon>
        <taxon>Bradyrhizobium</taxon>
    </lineage>
</organism>
<dbReference type="EMBL" id="NAFI01000173">
    <property type="protein sequence ID" value="OSJ09747.1"/>
    <property type="molecule type" value="Genomic_DNA"/>
</dbReference>
<evidence type="ECO:0000313" key="1">
    <source>
        <dbReference type="EMBL" id="OSJ09747.1"/>
    </source>
</evidence>
<dbReference type="Proteomes" id="UP000193553">
    <property type="component" value="Unassembled WGS sequence"/>
</dbReference>
<dbReference type="Proteomes" id="UP000193884">
    <property type="component" value="Unassembled WGS sequence"/>
</dbReference>
<dbReference type="EMBL" id="NAFK01000173">
    <property type="protein sequence ID" value="OSJ23714.1"/>
    <property type="molecule type" value="Genomic_DNA"/>
</dbReference>
<sequence>MSENLSHLIEHSVQIAWDYLERTGQVSDAPFTSRFLSAAVEEMVRKGEHRRLMLANRAITAFERLSNRQAA</sequence>
<comment type="caution">
    <text evidence="1">The sequence shown here is derived from an EMBL/GenBank/DDBJ whole genome shotgun (WGS) entry which is preliminary data.</text>
</comment>
<dbReference type="OrthoDB" id="8242286at2"/>
<evidence type="ECO:0000313" key="2">
    <source>
        <dbReference type="EMBL" id="OSJ23714.1"/>
    </source>
</evidence>
<proteinExistence type="predicted"/>